<dbReference type="GeneID" id="8382946"/>
<evidence type="ECO:0000313" key="9">
    <source>
        <dbReference type="EMBL" id="ACV10863.1"/>
    </source>
</evidence>
<dbReference type="InterPro" id="IPR007272">
    <property type="entry name" value="Sulf_transp_TsuA/YedE"/>
</dbReference>
<evidence type="ECO:0000256" key="3">
    <source>
        <dbReference type="ARBA" id="ARBA00022475"/>
    </source>
</evidence>
<evidence type="ECO:0000256" key="6">
    <source>
        <dbReference type="ARBA" id="ARBA00022989"/>
    </source>
</evidence>
<dbReference type="STRING" id="519442.Huta_0677"/>
<keyword evidence="2" id="KW-0813">Transport</keyword>
<feature type="transmembrane region" description="Helical" evidence="8">
    <location>
        <begin position="150"/>
        <end position="170"/>
    </location>
</feature>
<keyword evidence="6 8" id="KW-1133">Transmembrane helix</keyword>
<evidence type="ECO:0000256" key="7">
    <source>
        <dbReference type="ARBA" id="ARBA00023136"/>
    </source>
</evidence>
<dbReference type="eggNOG" id="arCOG05632">
    <property type="taxonomic scope" value="Archaea"/>
</dbReference>
<evidence type="ECO:0000256" key="5">
    <source>
        <dbReference type="ARBA" id="ARBA00022692"/>
    </source>
</evidence>
<dbReference type="EMBL" id="CP001687">
    <property type="protein sequence ID" value="ACV10863.1"/>
    <property type="molecule type" value="Genomic_DNA"/>
</dbReference>
<dbReference type="RefSeq" id="WP_015788443.1">
    <property type="nucleotide sequence ID" value="NC_013158.1"/>
</dbReference>
<dbReference type="PANTHER" id="PTHR30574">
    <property type="entry name" value="INNER MEMBRANE PROTEIN YEDE"/>
    <property type="match status" value="1"/>
</dbReference>
<evidence type="ECO:0000256" key="2">
    <source>
        <dbReference type="ARBA" id="ARBA00022448"/>
    </source>
</evidence>
<evidence type="ECO:0000256" key="4">
    <source>
        <dbReference type="ARBA" id="ARBA00022519"/>
    </source>
</evidence>
<keyword evidence="10" id="KW-1185">Reference proteome</keyword>
<reference evidence="9 10" key="1">
    <citation type="journal article" date="2009" name="Stand. Genomic Sci.">
        <title>Complete genome sequence of Halorhabdus utahensis type strain (AX-2).</title>
        <authorList>
            <person name="Anderson I."/>
            <person name="Tindall B.J."/>
            <person name="Pomrenke H."/>
            <person name="Goker M."/>
            <person name="Lapidus A."/>
            <person name="Nolan M."/>
            <person name="Copeland A."/>
            <person name="Glavina Del Rio T."/>
            <person name="Chen F."/>
            <person name="Tice H."/>
            <person name="Cheng J.F."/>
            <person name="Lucas S."/>
            <person name="Chertkov O."/>
            <person name="Bruce D."/>
            <person name="Brettin T."/>
            <person name="Detter J.C."/>
            <person name="Han C."/>
            <person name="Goodwin L."/>
            <person name="Land M."/>
            <person name="Hauser L."/>
            <person name="Chang Y.J."/>
            <person name="Jeffries C.D."/>
            <person name="Pitluck S."/>
            <person name="Pati A."/>
            <person name="Mavromatis K."/>
            <person name="Ivanova N."/>
            <person name="Ovchinnikova G."/>
            <person name="Chen A."/>
            <person name="Palaniappan K."/>
            <person name="Chain P."/>
            <person name="Rohde M."/>
            <person name="Bristow J."/>
            <person name="Eisen J.A."/>
            <person name="Markowitz V."/>
            <person name="Hugenholtz P."/>
            <person name="Kyrpides N.C."/>
            <person name="Klenk H.P."/>
        </authorList>
    </citation>
    <scope>NUCLEOTIDE SEQUENCE [LARGE SCALE GENOMIC DNA]</scope>
    <source>
        <strain evidence="10">DSM 12940 / JCM 11049 / AX-2</strain>
    </source>
</reference>
<feature type="transmembrane region" description="Helical" evidence="8">
    <location>
        <begin position="232"/>
        <end position="253"/>
    </location>
</feature>
<dbReference type="HOGENOM" id="CLU_050656_1_1_2"/>
<keyword evidence="7 8" id="KW-0472">Membrane</keyword>
<keyword evidence="4" id="KW-0997">Cell inner membrane</keyword>
<protein>
    <submittedName>
        <fullName evidence="9">Uncharacterized protein</fullName>
    </submittedName>
</protein>
<keyword evidence="3" id="KW-1003">Cell membrane</keyword>
<evidence type="ECO:0000256" key="8">
    <source>
        <dbReference type="SAM" id="Phobius"/>
    </source>
</evidence>
<sequence>MSELVLALVAGVGFGVFFQKGRLCYASALSDFFLFRSSRVGGGILLATLLTTLSWSGAYLLGGKAGFWLPSWGFSGLIGGAIFGVGMILAGACLTSTLWRVASGSGQYALVLVGILVGFFLTGLAHPWLAEFYFTPLWLGTGGTAFAAPVPAPLVAVAFVGVVVLAYAGVAGSTTRRFDGPIDEDEGRINGLRESVRVGLAGLVAGTRQYVGARTSGIDVARALRRPWDPRTCGIGIALTATLWIGVSSVWTVSGPLEDWVAFGFGAISTDLLETVPGFAAAYSGSISPGMGVIAGFLLGAFLAALAGGDFEFTPPSRSAGVTPVAGGILMGVGATLAPGCNVTNLYTGLASLSIHGIVAGTGIVLGAYASTRLLFRARG</sequence>
<keyword evidence="5 8" id="KW-0812">Transmembrane</keyword>
<feature type="transmembrane region" description="Helical" evidence="8">
    <location>
        <begin position="320"/>
        <end position="340"/>
    </location>
</feature>
<feature type="transmembrane region" description="Helical" evidence="8">
    <location>
        <begin position="287"/>
        <end position="308"/>
    </location>
</feature>
<dbReference type="KEGG" id="hut:Huta_0677"/>
<proteinExistence type="predicted"/>
<evidence type="ECO:0000256" key="1">
    <source>
        <dbReference type="ARBA" id="ARBA00004429"/>
    </source>
</evidence>
<feature type="transmembrane region" description="Helical" evidence="8">
    <location>
        <begin position="6"/>
        <end position="28"/>
    </location>
</feature>
<feature type="transmembrane region" description="Helical" evidence="8">
    <location>
        <begin position="40"/>
        <end position="62"/>
    </location>
</feature>
<feature type="transmembrane region" description="Helical" evidence="8">
    <location>
        <begin position="346"/>
        <end position="370"/>
    </location>
</feature>
<feature type="transmembrane region" description="Helical" evidence="8">
    <location>
        <begin position="74"/>
        <end position="96"/>
    </location>
</feature>
<gene>
    <name evidence="9" type="ordered locus">Huta_0677</name>
</gene>
<dbReference type="Pfam" id="PF04143">
    <property type="entry name" value="Sulf_transp"/>
    <property type="match status" value="1"/>
</dbReference>
<dbReference type="AlphaFoldDB" id="C7NTE1"/>
<evidence type="ECO:0000313" key="10">
    <source>
        <dbReference type="Proteomes" id="UP000002071"/>
    </source>
</evidence>
<dbReference type="Proteomes" id="UP000002071">
    <property type="component" value="Chromosome"/>
</dbReference>
<feature type="transmembrane region" description="Helical" evidence="8">
    <location>
        <begin position="108"/>
        <end position="130"/>
    </location>
</feature>
<dbReference type="GO" id="GO:0005886">
    <property type="term" value="C:plasma membrane"/>
    <property type="evidence" value="ECO:0007669"/>
    <property type="project" value="UniProtKB-SubCell"/>
</dbReference>
<dbReference type="PANTHER" id="PTHR30574:SF1">
    <property type="entry name" value="SULPHUR TRANSPORT DOMAIN-CONTAINING PROTEIN"/>
    <property type="match status" value="1"/>
</dbReference>
<organism evidence="9 10">
    <name type="scientific">Halorhabdus utahensis (strain DSM 12940 / JCM 11049 / AX-2)</name>
    <dbReference type="NCBI Taxonomy" id="519442"/>
    <lineage>
        <taxon>Archaea</taxon>
        <taxon>Methanobacteriati</taxon>
        <taxon>Methanobacteriota</taxon>
        <taxon>Stenosarchaea group</taxon>
        <taxon>Halobacteria</taxon>
        <taxon>Halobacteriales</taxon>
        <taxon>Haloarculaceae</taxon>
        <taxon>Halorhabdus</taxon>
    </lineage>
</organism>
<dbReference type="OrthoDB" id="26401at2157"/>
<name>C7NTE1_HALUD</name>
<comment type="subcellular location">
    <subcellularLocation>
        <location evidence="1">Cell inner membrane</location>
        <topology evidence="1">Multi-pass membrane protein</topology>
    </subcellularLocation>
</comment>
<accession>C7NTE1</accession>